<dbReference type="AlphaFoldDB" id="A0AAD4L5C1"/>
<comment type="caution">
    <text evidence="1">The sequence shown here is derived from an EMBL/GenBank/DDBJ whole genome shotgun (WGS) entry which is preliminary data.</text>
</comment>
<sequence length="304" mass="34933">MRDKILQKRDILDKFITRLTKLVLFPFQPSEEVVSGFFHLAYNLNVRFSRYEQPEDLKSSLKYCRYLRDNFHSLDAFDIPRVQFASLLVQVLANNLKFGSGDIIYDMEEMVTLIPEVLASEAVVSTHDSRDAISAFTAAVNQTEIFRRRDTQQVAERVIQMLREATALKPDLQVSFALACCLDARFQMTHVIEDYEEAIAIADKIVAAITPGDSQTRDDVVRLIVDLVAARLNSYVDPEYLEDTIHRLRVLLCLPCHDPPIVPSIKRTLEHSRFQDSRLVFQFRLLILFGKSRQLMNCAIFATD</sequence>
<accession>A0AAD4L5C1</accession>
<organism evidence="1 2">
    <name type="scientific">Lactarius akahatsu</name>
    <dbReference type="NCBI Taxonomy" id="416441"/>
    <lineage>
        <taxon>Eukaryota</taxon>
        <taxon>Fungi</taxon>
        <taxon>Dikarya</taxon>
        <taxon>Basidiomycota</taxon>
        <taxon>Agaricomycotina</taxon>
        <taxon>Agaricomycetes</taxon>
        <taxon>Russulales</taxon>
        <taxon>Russulaceae</taxon>
        <taxon>Lactarius</taxon>
    </lineage>
</organism>
<protein>
    <submittedName>
        <fullName evidence="1">Uncharacterized protein</fullName>
    </submittedName>
</protein>
<proteinExistence type="predicted"/>
<reference evidence="1" key="1">
    <citation type="submission" date="2022-01" db="EMBL/GenBank/DDBJ databases">
        <title>Comparative genomics reveals a dynamic genome evolution in the ectomycorrhizal milk-cap (Lactarius) mushrooms.</title>
        <authorList>
            <consortium name="DOE Joint Genome Institute"/>
            <person name="Lebreton A."/>
            <person name="Tang N."/>
            <person name="Kuo A."/>
            <person name="LaButti K."/>
            <person name="Drula E."/>
            <person name="Barry K."/>
            <person name="Clum A."/>
            <person name="Lipzen A."/>
            <person name="Mousain D."/>
            <person name="Ng V."/>
            <person name="Wang R."/>
            <person name="Wang X."/>
            <person name="Dai Y."/>
            <person name="Henrissat B."/>
            <person name="Grigoriev I.V."/>
            <person name="Guerin-Laguette A."/>
            <person name="Yu F."/>
            <person name="Martin F.M."/>
        </authorList>
    </citation>
    <scope>NUCLEOTIDE SEQUENCE</scope>
    <source>
        <strain evidence="1">QP</strain>
    </source>
</reference>
<keyword evidence="2" id="KW-1185">Reference proteome</keyword>
<name>A0AAD4L5C1_9AGAM</name>
<dbReference type="Proteomes" id="UP001201163">
    <property type="component" value="Unassembled WGS sequence"/>
</dbReference>
<dbReference type="EMBL" id="JAKELL010000132">
    <property type="protein sequence ID" value="KAH8980652.1"/>
    <property type="molecule type" value="Genomic_DNA"/>
</dbReference>
<evidence type="ECO:0000313" key="2">
    <source>
        <dbReference type="Proteomes" id="UP001201163"/>
    </source>
</evidence>
<evidence type="ECO:0000313" key="1">
    <source>
        <dbReference type="EMBL" id="KAH8980652.1"/>
    </source>
</evidence>
<gene>
    <name evidence="1" type="ORF">EDB92DRAFT_261739</name>
</gene>